<dbReference type="PROSITE" id="PS50181">
    <property type="entry name" value="FBOX"/>
    <property type="match status" value="1"/>
</dbReference>
<dbReference type="SMART" id="SM00256">
    <property type="entry name" value="FBOX"/>
    <property type="match status" value="1"/>
</dbReference>
<evidence type="ECO:0000313" key="3">
    <source>
        <dbReference type="Proteomes" id="UP000324897"/>
    </source>
</evidence>
<dbReference type="EMBL" id="RWGY01000051">
    <property type="protein sequence ID" value="TVU05401.1"/>
    <property type="molecule type" value="Genomic_DNA"/>
</dbReference>
<keyword evidence="3" id="KW-1185">Reference proteome</keyword>
<dbReference type="AlphaFoldDB" id="A0A5J9T4J3"/>
<feature type="domain" description="F-box" evidence="1">
    <location>
        <begin position="2"/>
        <end position="50"/>
    </location>
</feature>
<evidence type="ECO:0000259" key="1">
    <source>
        <dbReference type="PROSITE" id="PS50181"/>
    </source>
</evidence>
<accession>A0A5J9T4J3</accession>
<sequence length="89" mass="10186">MDAESWNIPDDAFMEVLLRLPRSSRRRLRLVCRRWRKVIDERTPELIKSRAVPLAFVINDYKSSAHLVGAGGRPDEAPARREAMDVVGV</sequence>
<dbReference type="InterPro" id="IPR036047">
    <property type="entry name" value="F-box-like_dom_sf"/>
</dbReference>
<gene>
    <name evidence="2" type="ORF">EJB05_48562</name>
</gene>
<reference evidence="2 3" key="1">
    <citation type="journal article" date="2019" name="Sci. Rep.">
        <title>A high-quality genome of Eragrostis curvula grass provides insights into Poaceae evolution and supports new strategies to enhance forage quality.</title>
        <authorList>
            <person name="Carballo J."/>
            <person name="Santos B.A.C.M."/>
            <person name="Zappacosta D."/>
            <person name="Garbus I."/>
            <person name="Selva J.P."/>
            <person name="Gallo C.A."/>
            <person name="Diaz A."/>
            <person name="Albertini E."/>
            <person name="Caccamo M."/>
            <person name="Echenique V."/>
        </authorList>
    </citation>
    <scope>NUCLEOTIDE SEQUENCE [LARGE SCALE GENOMIC DNA]</scope>
    <source>
        <strain evidence="3">cv. Victoria</strain>
        <tissue evidence="2">Leaf</tissue>
    </source>
</reference>
<organism evidence="2 3">
    <name type="scientific">Eragrostis curvula</name>
    <name type="common">weeping love grass</name>
    <dbReference type="NCBI Taxonomy" id="38414"/>
    <lineage>
        <taxon>Eukaryota</taxon>
        <taxon>Viridiplantae</taxon>
        <taxon>Streptophyta</taxon>
        <taxon>Embryophyta</taxon>
        <taxon>Tracheophyta</taxon>
        <taxon>Spermatophyta</taxon>
        <taxon>Magnoliopsida</taxon>
        <taxon>Liliopsida</taxon>
        <taxon>Poales</taxon>
        <taxon>Poaceae</taxon>
        <taxon>PACMAD clade</taxon>
        <taxon>Chloridoideae</taxon>
        <taxon>Eragrostideae</taxon>
        <taxon>Eragrostidinae</taxon>
        <taxon>Eragrostis</taxon>
    </lineage>
</organism>
<dbReference type="SUPFAM" id="SSF81383">
    <property type="entry name" value="F-box domain"/>
    <property type="match status" value="1"/>
</dbReference>
<protein>
    <recommendedName>
        <fullName evidence="1">F-box domain-containing protein</fullName>
    </recommendedName>
</protein>
<name>A0A5J9T4J3_9POAL</name>
<dbReference type="Gramene" id="TVU05401">
    <property type="protein sequence ID" value="TVU05401"/>
    <property type="gene ID" value="EJB05_48562"/>
</dbReference>
<feature type="non-terminal residue" evidence="2">
    <location>
        <position position="1"/>
    </location>
</feature>
<dbReference type="Pfam" id="PF00646">
    <property type="entry name" value="F-box"/>
    <property type="match status" value="1"/>
</dbReference>
<comment type="caution">
    <text evidence="2">The sequence shown here is derived from an EMBL/GenBank/DDBJ whole genome shotgun (WGS) entry which is preliminary data.</text>
</comment>
<evidence type="ECO:0000313" key="2">
    <source>
        <dbReference type="EMBL" id="TVU05401.1"/>
    </source>
</evidence>
<dbReference type="InterPro" id="IPR001810">
    <property type="entry name" value="F-box_dom"/>
</dbReference>
<proteinExistence type="predicted"/>
<dbReference type="Gene3D" id="1.20.1280.50">
    <property type="match status" value="1"/>
</dbReference>
<dbReference type="Proteomes" id="UP000324897">
    <property type="component" value="Unassembled WGS sequence"/>
</dbReference>